<gene>
    <name evidence="2" type="ORF">C7M51_02217</name>
</gene>
<name>A0A6P1Q0Z3_9GAMM</name>
<feature type="region of interest" description="Disordered" evidence="1">
    <location>
        <begin position="21"/>
        <end position="69"/>
    </location>
</feature>
<keyword evidence="3" id="KW-1185">Reference proteome</keyword>
<dbReference type="EMBL" id="CP028271">
    <property type="protein sequence ID" value="QHM71924.1"/>
    <property type="molecule type" value="Genomic_DNA"/>
</dbReference>
<dbReference type="Proteomes" id="UP000464053">
    <property type="component" value="Chromosome"/>
</dbReference>
<proteinExistence type="predicted"/>
<dbReference type="KEGG" id="mint:C7M51_02217"/>
<organism evidence="2 3">
    <name type="scientific">Mixta intestinalis</name>
    <dbReference type="NCBI Taxonomy" id="1615494"/>
    <lineage>
        <taxon>Bacteria</taxon>
        <taxon>Pseudomonadati</taxon>
        <taxon>Pseudomonadota</taxon>
        <taxon>Gammaproteobacteria</taxon>
        <taxon>Enterobacterales</taxon>
        <taxon>Erwiniaceae</taxon>
        <taxon>Mixta</taxon>
    </lineage>
</organism>
<evidence type="ECO:0000256" key="1">
    <source>
        <dbReference type="SAM" id="MobiDB-lite"/>
    </source>
</evidence>
<accession>A0A6P1Q0Z3</accession>
<feature type="compositionally biased region" description="Basic and acidic residues" evidence="1">
    <location>
        <begin position="23"/>
        <end position="38"/>
    </location>
</feature>
<sequence>MQKIKRLLLRQRACRRRLITMRGESKVTDNDAPEERAEHRRVKNRPVPLADDCQEPGETPVSPKEGDAF</sequence>
<evidence type="ECO:0000313" key="2">
    <source>
        <dbReference type="EMBL" id="QHM71924.1"/>
    </source>
</evidence>
<protein>
    <submittedName>
        <fullName evidence="2">Uncharacterized protein</fullName>
    </submittedName>
</protein>
<reference evidence="2 3" key="1">
    <citation type="submission" date="2018-03" db="EMBL/GenBank/DDBJ databases">
        <title>Pantoea intestinalis SRCM103226 isolated form the mealworm.</title>
        <authorList>
            <person name="Jeong D.-Y."/>
            <person name="Kim J.W."/>
        </authorList>
    </citation>
    <scope>NUCLEOTIDE SEQUENCE [LARGE SCALE GENOMIC DNA]</scope>
    <source>
        <strain evidence="2 3">SRCM103226</strain>
    </source>
</reference>
<evidence type="ECO:0000313" key="3">
    <source>
        <dbReference type="Proteomes" id="UP000464053"/>
    </source>
</evidence>
<dbReference type="AlphaFoldDB" id="A0A6P1Q0Z3"/>